<keyword evidence="3" id="KW-0540">Nuclease</keyword>
<dbReference type="GO" id="GO:0046872">
    <property type="term" value="F:metal ion binding"/>
    <property type="evidence" value="ECO:0007669"/>
    <property type="project" value="UniProtKB-KW"/>
</dbReference>
<keyword evidence="5" id="KW-0255">Endonuclease</keyword>
<keyword evidence="11" id="KW-0808">Transferase</keyword>
<keyword evidence="12" id="KW-0233">DNA recombination</keyword>
<dbReference type="PANTHER" id="PTHR42648:SF11">
    <property type="entry name" value="TRANSPOSON TY4-P GAG-POL POLYPROTEIN"/>
    <property type="match status" value="1"/>
</dbReference>
<dbReference type="PANTHER" id="PTHR42648">
    <property type="entry name" value="TRANSPOSASE, PUTATIVE-RELATED"/>
    <property type="match status" value="1"/>
</dbReference>
<comment type="catalytic activity">
    <reaction evidence="14">
        <text>DNA(n) + a 2'-deoxyribonucleoside 5'-triphosphate = DNA(n+1) + diphosphate</text>
        <dbReference type="Rhea" id="RHEA:22508"/>
        <dbReference type="Rhea" id="RHEA-COMP:17339"/>
        <dbReference type="Rhea" id="RHEA-COMP:17340"/>
        <dbReference type="ChEBI" id="CHEBI:33019"/>
        <dbReference type="ChEBI" id="CHEBI:61560"/>
        <dbReference type="ChEBI" id="CHEBI:173112"/>
        <dbReference type="EC" id="2.7.7.7"/>
    </reaction>
</comment>
<dbReference type="AlphaFoldDB" id="A0A9Q3KTB1"/>
<dbReference type="GO" id="GO:0003887">
    <property type="term" value="F:DNA-directed DNA polymerase activity"/>
    <property type="evidence" value="ECO:0007669"/>
    <property type="project" value="UniProtKB-KW"/>
</dbReference>
<reference evidence="16" key="1">
    <citation type="submission" date="2021-03" db="EMBL/GenBank/DDBJ databases">
        <title>Draft genome sequence of rust myrtle Austropuccinia psidii MF-1, a brazilian biotype.</title>
        <authorList>
            <person name="Quecine M.C."/>
            <person name="Pachon D.M.R."/>
            <person name="Bonatelli M.L."/>
            <person name="Correr F.H."/>
            <person name="Franceschini L.M."/>
            <person name="Leite T.F."/>
            <person name="Margarido G.R.A."/>
            <person name="Almeida C.A."/>
            <person name="Ferrarezi J.A."/>
            <person name="Labate C.A."/>
        </authorList>
    </citation>
    <scope>NUCLEOTIDE SEQUENCE</scope>
    <source>
        <strain evidence="16">MF-1</strain>
    </source>
</reference>
<evidence type="ECO:0000256" key="14">
    <source>
        <dbReference type="ARBA" id="ARBA00049244"/>
    </source>
</evidence>
<dbReference type="GO" id="GO:0003723">
    <property type="term" value="F:RNA binding"/>
    <property type="evidence" value="ECO:0007669"/>
    <property type="project" value="UniProtKB-KW"/>
</dbReference>
<dbReference type="InterPro" id="IPR001584">
    <property type="entry name" value="Integrase_cat-core"/>
</dbReference>
<keyword evidence="10" id="KW-0695">RNA-directed DNA polymerase</keyword>
<feature type="domain" description="Integrase catalytic" evidence="15">
    <location>
        <begin position="91"/>
        <end position="257"/>
    </location>
</feature>
<keyword evidence="1" id="KW-0815">Transposition</keyword>
<dbReference type="Proteomes" id="UP000765509">
    <property type="component" value="Unassembled WGS sequence"/>
</dbReference>
<evidence type="ECO:0000256" key="10">
    <source>
        <dbReference type="ARBA" id="ARBA00022918"/>
    </source>
</evidence>
<comment type="catalytic activity">
    <reaction evidence="13">
        <text>DNA(n) + a 2'-deoxyribonucleoside 5'-triphosphate = DNA(n+1) + diphosphate</text>
        <dbReference type="Rhea" id="RHEA:22508"/>
        <dbReference type="Rhea" id="RHEA-COMP:17339"/>
        <dbReference type="Rhea" id="RHEA-COMP:17340"/>
        <dbReference type="ChEBI" id="CHEBI:33019"/>
        <dbReference type="ChEBI" id="CHEBI:61560"/>
        <dbReference type="ChEBI" id="CHEBI:173112"/>
        <dbReference type="EC" id="2.7.7.49"/>
    </reaction>
</comment>
<evidence type="ECO:0000256" key="6">
    <source>
        <dbReference type="ARBA" id="ARBA00022801"/>
    </source>
</evidence>
<dbReference type="GO" id="GO:0016787">
    <property type="term" value="F:hydrolase activity"/>
    <property type="evidence" value="ECO:0007669"/>
    <property type="project" value="UniProtKB-KW"/>
</dbReference>
<sequence>TERLFLFQHVPKLAWNIVSLLDLCHKSITITKDGPSFHLSQNSANVISGHLINKLMIVPFNQPLANLTESNSSIIWHQRLGHPGNNIMKSLVIVPPSKDTCDICIKGKMTALPFKIHFEKTMDQHTSFKITCFMKNKSEVFKHFVTQMNLMQNLHDRKRKKIVTDGGGKFVNNQFKTLANHQGFIHCIAPPYTPQHNGFAERANRTLLDKARCLLLMSNLPNYYWAKSVNTATSLSNAVPTPSRYNKSPHLLWTGMPSKIQRLRTFGCKVIFTIPSQK</sequence>
<keyword evidence="11" id="KW-0239">DNA-directed DNA polymerase</keyword>
<dbReference type="PROSITE" id="PS50994">
    <property type="entry name" value="INTEGRASE"/>
    <property type="match status" value="1"/>
</dbReference>
<dbReference type="Gene3D" id="3.30.420.10">
    <property type="entry name" value="Ribonuclease H-like superfamily/Ribonuclease H"/>
    <property type="match status" value="1"/>
</dbReference>
<evidence type="ECO:0000256" key="5">
    <source>
        <dbReference type="ARBA" id="ARBA00022759"/>
    </source>
</evidence>
<dbReference type="GO" id="GO:0003964">
    <property type="term" value="F:RNA-directed DNA polymerase activity"/>
    <property type="evidence" value="ECO:0007669"/>
    <property type="project" value="UniProtKB-KW"/>
</dbReference>
<dbReference type="GO" id="GO:0006310">
    <property type="term" value="P:DNA recombination"/>
    <property type="evidence" value="ECO:0007669"/>
    <property type="project" value="UniProtKB-KW"/>
</dbReference>
<evidence type="ECO:0000256" key="8">
    <source>
        <dbReference type="ARBA" id="ARBA00022884"/>
    </source>
</evidence>
<evidence type="ECO:0000256" key="7">
    <source>
        <dbReference type="ARBA" id="ARBA00022842"/>
    </source>
</evidence>
<evidence type="ECO:0000256" key="12">
    <source>
        <dbReference type="ARBA" id="ARBA00023172"/>
    </source>
</evidence>
<dbReference type="InterPro" id="IPR039537">
    <property type="entry name" value="Retrotran_Ty1/copia-like"/>
</dbReference>
<dbReference type="GO" id="GO:0004519">
    <property type="term" value="F:endonuclease activity"/>
    <property type="evidence" value="ECO:0007669"/>
    <property type="project" value="UniProtKB-KW"/>
</dbReference>
<protein>
    <recommendedName>
        <fullName evidence="15">Integrase catalytic domain-containing protein</fullName>
    </recommendedName>
</protein>
<evidence type="ECO:0000259" key="15">
    <source>
        <dbReference type="PROSITE" id="PS50994"/>
    </source>
</evidence>
<dbReference type="InterPro" id="IPR036397">
    <property type="entry name" value="RNaseH_sf"/>
</dbReference>
<dbReference type="OrthoDB" id="1304467at2759"/>
<evidence type="ECO:0000313" key="17">
    <source>
        <dbReference type="Proteomes" id="UP000765509"/>
    </source>
</evidence>
<evidence type="ECO:0000256" key="1">
    <source>
        <dbReference type="ARBA" id="ARBA00022578"/>
    </source>
</evidence>
<evidence type="ECO:0000256" key="2">
    <source>
        <dbReference type="ARBA" id="ARBA00022695"/>
    </source>
</evidence>
<proteinExistence type="predicted"/>
<keyword evidence="7" id="KW-0460">Magnesium</keyword>
<accession>A0A9Q3KTB1</accession>
<dbReference type="GO" id="GO:0005634">
    <property type="term" value="C:nucleus"/>
    <property type="evidence" value="ECO:0007669"/>
    <property type="project" value="UniProtKB-ARBA"/>
</dbReference>
<evidence type="ECO:0000256" key="9">
    <source>
        <dbReference type="ARBA" id="ARBA00022908"/>
    </source>
</evidence>
<comment type="caution">
    <text evidence="16">The sequence shown here is derived from an EMBL/GenBank/DDBJ whole genome shotgun (WGS) entry which is preliminary data.</text>
</comment>
<dbReference type="InterPro" id="IPR012337">
    <property type="entry name" value="RNaseH-like_sf"/>
</dbReference>
<organism evidence="16 17">
    <name type="scientific">Austropuccinia psidii MF-1</name>
    <dbReference type="NCBI Taxonomy" id="1389203"/>
    <lineage>
        <taxon>Eukaryota</taxon>
        <taxon>Fungi</taxon>
        <taxon>Dikarya</taxon>
        <taxon>Basidiomycota</taxon>
        <taxon>Pucciniomycotina</taxon>
        <taxon>Pucciniomycetes</taxon>
        <taxon>Pucciniales</taxon>
        <taxon>Sphaerophragmiaceae</taxon>
        <taxon>Austropuccinia</taxon>
    </lineage>
</organism>
<evidence type="ECO:0000256" key="3">
    <source>
        <dbReference type="ARBA" id="ARBA00022722"/>
    </source>
</evidence>
<dbReference type="GO" id="GO:0015074">
    <property type="term" value="P:DNA integration"/>
    <property type="evidence" value="ECO:0007669"/>
    <property type="project" value="UniProtKB-KW"/>
</dbReference>
<feature type="non-terminal residue" evidence="16">
    <location>
        <position position="1"/>
    </location>
</feature>
<dbReference type="Pfam" id="PF13976">
    <property type="entry name" value="gag_pre-integrs"/>
    <property type="match status" value="1"/>
</dbReference>
<dbReference type="EMBL" id="AVOT02119165">
    <property type="protein sequence ID" value="MBW0584830.1"/>
    <property type="molecule type" value="Genomic_DNA"/>
</dbReference>
<evidence type="ECO:0000256" key="13">
    <source>
        <dbReference type="ARBA" id="ARBA00048173"/>
    </source>
</evidence>
<dbReference type="InterPro" id="IPR025724">
    <property type="entry name" value="GAG-pre-integrase_dom"/>
</dbReference>
<gene>
    <name evidence="16" type="ORF">O181_124545</name>
</gene>
<keyword evidence="9" id="KW-0229">DNA integration</keyword>
<evidence type="ECO:0000256" key="11">
    <source>
        <dbReference type="ARBA" id="ARBA00022932"/>
    </source>
</evidence>
<dbReference type="GO" id="GO:0032196">
    <property type="term" value="P:transposition"/>
    <property type="evidence" value="ECO:0007669"/>
    <property type="project" value="UniProtKB-KW"/>
</dbReference>
<evidence type="ECO:0000256" key="4">
    <source>
        <dbReference type="ARBA" id="ARBA00022723"/>
    </source>
</evidence>
<keyword evidence="2" id="KW-0548">Nucleotidyltransferase</keyword>
<keyword evidence="17" id="KW-1185">Reference proteome</keyword>
<evidence type="ECO:0000313" key="16">
    <source>
        <dbReference type="EMBL" id="MBW0584830.1"/>
    </source>
</evidence>
<name>A0A9Q3KTB1_9BASI</name>
<dbReference type="SUPFAM" id="SSF53098">
    <property type="entry name" value="Ribonuclease H-like"/>
    <property type="match status" value="1"/>
</dbReference>
<keyword evidence="8" id="KW-0694">RNA-binding</keyword>
<keyword evidence="6" id="KW-0378">Hydrolase</keyword>
<keyword evidence="4" id="KW-0479">Metal-binding</keyword>